<dbReference type="Pfam" id="PF17177">
    <property type="entry name" value="PPR_long"/>
    <property type="match status" value="1"/>
</dbReference>
<comment type="caution">
    <text evidence="5">The sequence shown here is derived from an EMBL/GenBank/DDBJ whole genome shotgun (WGS) entry which is preliminary data.</text>
</comment>
<dbReference type="GO" id="GO:0005634">
    <property type="term" value="C:nucleus"/>
    <property type="evidence" value="ECO:0007669"/>
    <property type="project" value="TreeGrafter"/>
</dbReference>
<gene>
    <name evidence="5" type="ORF">Ocin01_05976</name>
</gene>
<dbReference type="PROSITE" id="PS51375">
    <property type="entry name" value="PPR"/>
    <property type="match status" value="1"/>
</dbReference>
<dbReference type="STRING" id="48709.A0A1D2N672"/>
<evidence type="ECO:0000256" key="2">
    <source>
        <dbReference type="PROSITE-ProRule" id="PRU00708"/>
    </source>
</evidence>
<dbReference type="Gene3D" id="1.25.40.10">
    <property type="entry name" value="Tetratricopeptide repeat domain"/>
    <property type="match status" value="1"/>
</dbReference>
<dbReference type="EMBL" id="LJIJ01000190">
    <property type="protein sequence ID" value="ODN00722.1"/>
    <property type="molecule type" value="Genomic_DNA"/>
</dbReference>
<evidence type="ECO:0000256" key="3">
    <source>
        <dbReference type="SAM" id="MobiDB-lite"/>
    </source>
</evidence>
<dbReference type="InterPro" id="IPR033490">
    <property type="entry name" value="LRP130"/>
</dbReference>
<proteinExistence type="predicted"/>
<dbReference type="OrthoDB" id="767661at2759"/>
<keyword evidence="6" id="KW-1185">Reference proteome</keyword>
<dbReference type="GO" id="GO:0070129">
    <property type="term" value="P:regulation of mitochondrial translation"/>
    <property type="evidence" value="ECO:0007669"/>
    <property type="project" value="TreeGrafter"/>
</dbReference>
<evidence type="ECO:0000313" key="6">
    <source>
        <dbReference type="Proteomes" id="UP000094527"/>
    </source>
</evidence>
<dbReference type="PANTHER" id="PTHR46669:SF1">
    <property type="entry name" value="LEUCINE-RICH PPR MOTIF-CONTAINING PROTEIN, MITOCHONDRIAL"/>
    <property type="match status" value="1"/>
</dbReference>
<evidence type="ECO:0000313" key="5">
    <source>
        <dbReference type="EMBL" id="ODN00722.1"/>
    </source>
</evidence>
<feature type="domain" description="PROP1-like PPR" evidence="4">
    <location>
        <begin position="241"/>
        <end position="344"/>
    </location>
</feature>
<organism evidence="5 6">
    <name type="scientific">Orchesella cincta</name>
    <name type="common">Springtail</name>
    <name type="synonym">Podura cincta</name>
    <dbReference type="NCBI Taxonomy" id="48709"/>
    <lineage>
        <taxon>Eukaryota</taxon>
        <taxon>Metazoa</taxon>
        <taxon>Ecdysozoa</taxon>
        <taxon>Arthropoda</taxon>
        <taxon>Hexapoda</taxon>
        <taxon>Collembola</taxon>
        <taxon>Entomobryomorpha</taxon>
        <taxon>Entomobryoidea</taxon>
        <taxon>Orchesellidae</taxon>
        <taxon>Orchesellinae</taxon>
        <taxon>Orchesella</taxon>
    </lineage>
</organism>
<evidence type="ECO:0000259" key="4">
    <source>
        <dbReference type="Pfam" id="PF17177"/>
    </source>
</evidence>
<reference evidence="5 6" key="1">
    <citation type="journal article" date="2016" name="Genome Biol. Evol.">
        <title>Gene Family Evolution Reflects Adaptation to Soil Environmental Stressors in the Genome of the Collembolan Orchesella cincta.</title>
        <authorList>
            <person name="Faddeeva-Vakhrusheva A."/>
            <person name="Derks M.F."/>
            <person name="Anvar S.Y."/>
            <person name="Agamennone V."/>
            <person name="Suring W."/>
            <person name="Smit S."/>
            <person name="van Straalen N.M."/>
            <person name="Roelofs D."/>
        </authorList>
    </citation>
    <scope>NUCLEOTIDE SEQUENCE [LARGE SCALE GENOMIC DNA]</scope>
    <source>
        <tissue evidence="5">Mixed pool</tissue>
    </source>
</reference>
<feature type="compositionally biased region" description="Polar residues" evidence="3">
    <location>
        <begin position="95"/>
        <end position="105"/>
    </location>
</feature>
<feature type="repeat" description="PPR" evidence="2">
    <location>
        <begin position="260"/>
        <end position="294"/>
    </location>
</feature>
<dbReference type="PANTHER" id="PTHR46669">
    <property type="entry name" value="LEUCINE-RICH PPR MOTIF-CONTAINING PROTEIN, MITOCHONDRIAL"/>
    <property type="match status" value="1"/>
</dbReference>
<dbReference type="GO" id="GO:0005739">
    <property type="term" value="C:mitochondrion"/>
    <property type="evidence" value="ECO:0007669"/>
    <property type="project" value="TreeGrafter"/>
</dbReference>
<feature type="region of interest" description="Disordered" evidence="3">
    <location>
        <begin position="90"/>
        <end position="111"/>
    </location>
</feature>
<dbReference type="InterPro" id="IPR002885">
    <property type="entry name" value="PPR_rpt"/>
</dbReference>
<keyword evidence="1" id="KW-0677">Repeat</keyword>
<dbReference type="Proteomes" id="UP000094527">
    <property type="component" value="Unassembled WGS sequence"/>
</dbReference>
<sequence>MLSRGIASNVSKFRLVAPSARNCGCRHYQNSPVQRKLLRQSSRIISGRDVREFSVLKITPLTTFSCQEIQTPNGIIGGARRDFSDSIASEEERLPNNNGSANSPTPGRKPRTLDEVIYHMQADIRRRRRVHKAEIHNAVELIEKGSKVDNFGNFLLNCCCDILPDLQPSYRAGLAKRIWKVIRERKEYIPGNFEAMLKALAVNEDTTEDPFQYIEEAKNNGYAPSSTMYFFALLLTCQRGDIDSSVKVLNVMKDDGVPVNEKFFNVLILGNARNGDLQSAREILDVMKASLIEPTAQSWTTLLRVYIEASDIKKLKETYSEVSGYQMKLNEDQFYELLKAAGQQPKADITSLVIDWALASKKMQFLSVMNVVVQLMFLGHQENALTIVLKFSELLKRPLGGFFIKDLHFTNPDPDFYLHLITTLQSEDRNPYALNMAAESCLKHKRFDLAYKVFEAMLVMDIPLRPHYFLPAFNSESDENGIVGAVRVLHQMRNLNIQPDWEMLVDWIVPKLFRETESTLEVARIIQGATGMSYSSGVLSAVTIVALRERKINEAVTIVEKLKGKLVHANVVLQTLFTYVCDADVENSEMERDLPAVVTLLKFLSENVPSHDKKDHIGSFIQRLIECDRSETAELLLASISKLGIAVSESADKYFKEKLTTVEIQLNTDPLLELYNGSGSNNRSIENPNSMDTTALESHKEELTSKDLNARGTYRKLFLKYCQKGDLSKALETKTIFERDFGELSTGMKSALMGTYVNNAILEPALQIFDEIRNNQIHADGGDTNAELDVYKIIDLAALMARKGLTDEAVQLIHKECKNKSNIPPQESISRNICRLLDAVSKATLLNVDSDVVCELTYFFLENKYIKPMNPTLAPSIKDLVRRKRHDAAVERLEMYSEKFRLVPALQELTYALMDQPKLLERVLNCSISVKGIREAKRLLAIAKSDVGDLDEAAILFRELGEQLSFLSIIKQCEYYASINQLDKLLNLINSLHKTGRNHNCRKLYELATKLCERSNDNEGLKKILSSMEEHDLYVSPKQKKALQDSSRS</sequence>
<dbReference type="InterPro" id="IPR011990">
    <property type="entry name" value="TPR-like_helical_dom_sf"/>
</dbReference>
<protein>
    <submittedName>
        <fullName evidence="5">Leucine-rich PPR motif-containing protein, mitochondrial</fullName>
    </submittedName>
</protein>
<dbReference type="InterPro" id="IPR033443">
    <property type="entry name" value="PROP1-like_PPR_dom"/>
</dbReference>
<dbReference type="GO" id="GO:0003730">
    <property type="term" value="F:mRNA 3'-UTR binding"/>
    <property type="evidence" value="ECO:0007669"/>
    <property type="project" value="TreeGrafter"/>
</dbReference>
<evidence type="ECO:0000256" key="1">
    <source>
        <dbReference type="ARBA" id="ARBA00022737"/>
    </source>
</evidence>
<accession>A0A1D2N672</accession>
<name>A0A1D2N672_ORCCI</name>
<dbReference type="AlphaFoldDB" id="A0A1D2N672"/>